<evidence type="ECO:0000313" key="3">
    <source>
        <dbReference type="Proteomes" id="UP000219546"/>
    </source>
</evidence>
<feature type="binding site" evidence="1">
    <location>
        <position position="103"/>
    </location>
    <ligand>
        <name>Zn(2+)</name>
        <dbReference type="ChEBI" id="CHEBI:29105"/>
        <label>2</label>
    </ligand>
</feature>
<organism evidence="2 3">
    <name type="scientific">Bacillus oleivorans</name>
    <dbReference type="NCBI Taxonomy" id="1448271"/>
    <lineage>
        <taxon>Bacteria</taxon>
        <taxon>Bacillati</taxon>
        <taxon>Bacillota</taxon>
        <taxon>Bacilli</taxon>
        <taxon>Bacillales</taxon>
        <taxon>Bacillaceae</taxon>
        <taxon>Bacillus</taxon>
    </lineage>
</organism>
<dbReference type="EMBL" id="OAOP01000008">
    <property type="protein sequence ID" value="SNX74030.1"/>
    <property type="molecule type" value="Genomic_DNA"/>
</dbReference>
<accession>A0A285D2I7</accession>
<keyword evidence="3" id="KW-1185">Reference proteome</keyword>
<protein>
    <submittedName>
        <fullName evidence="2">D-amino peptidase</fullName>
    </submittedName>
</protein>
<name>A0A285D2I7_9BACI</name>
<dbReference type="Pfam" id="PF04951">
    <property type="entry name" value="Peptidase_M55"/>
    <property type="match status" value="1"/>
</dbReference>
<gene>
    <name evidence="2" type="ORF">SAMN05877753_108118</name>
</gene>
<evidence type="ECO:0000256" key="1">
    <source>
        <dbReference type="PIRSR" id="PIRSR015853-2"/>
    </source>
</evidence>
<dbReference type="Gene3D" id="3.40.50.10780">
    <property type="entry name" value="Dipeptide transport protein"/>
    <property type="match status" value="1"/>
</dbReference>
<dbReference type="GO" id="GO:0046872">
    <property type="term" value="F:metal ion binding"/>
    <property type="evidence" value="ECO:0007669"/>
    <property type="project" value="UniProtKB-KW"/>
</dbReference>
<dbReference type="PIRSF" id="PIRSF015853">
    <property type="entry name" value="Pep_DppA"/>
    <property type="match status" value="1"/>
</dbReference>
<dbReference type="InterPro" id="IPR007035">
    <property type="entry name" value="Peptidase_M55"/>
</dbReference>
<feature type="binding site" evidence="1">
    <location>
        <position position="134"/>
    </location>
    <ligand>
        <name>Zn(2+)</name>
        <dbReference type="ChEBI" id="CHEBI:29105"/>
        <label>2</label>
    </ligand>
</feature>
<keyword evidence="1" id="KW-0479">Metal-binding</keyword>
<keyword evidence="1" id="KW-0862">Zinc</keyword>
<feature type="binding site" evidence="1">
    <location>
        <position position="60"/>
    </location>
    <ligand>
        <name>Zn(2+)</name>
        <dbReference type="ChEBI" id="CHEBI:29105"/>
        <label>2</label>
    </ligand>
</feature>
<dbReference type="InterPro" id="IPR036177">
    <property type="entry name" value="Peptidase_M55_sf"/>
</dbReference>
<sequence length="277" mass="30789">MRIYICADGEGISGIVSSEEMHYKGREWEHFRKLMTMDVNVAIAGAFEAGATEVVVNDAHWNSLNLIYEELDPRADIIRGSTKELSMVHQIDQADGLFFIGLHAKVGHSHGVGNESYFGPEMYELRMNGKPIGELELFGAIAGYYDVPVLMVSGDDCLAAEAQESIGDIETAVVKYSINRFAARCLSLERAHKEIKEKAFRAVKRFKEINPFKVEGPVEFEVEWTGTAECKKASLVPGTYVKSPRIIAYKGETVLEAWKGIYPAMLLGASAFDKYYG</sequence>
<dbReference type="InterPro" id="IPR027476">
    <property type="entry name" value="DppA_N"/>
</dbReference>
<dbReference type="RefSeq" id="WP_179714317.1">
    <property type="nucleotide sequence ID" value="NZ_JBEPMQ010000008.1"/>
</dbReference>
<evidence type="ECO:0000313" key="2">
    <source>
        <dbReference type="EMBL" id="SNX74030.1"/>
    </source>
</evidence>
<dbReference type="AlphaFoldDB" id="A0A285D2I7"/>
<proteinExistence type="predicted"/>
<dbReference type="CDD" id="cd08663">
    <property type="entry name" value="DAP_dppA_1"/>
    <property type="match status" value="1"/>
</dbReference>
<dbReference type="Proteomes" id="UP000219546">
    <property type="component" value="Unassembled WGS sequence"/>
</dbReference>
<feature type="binding site" evidence="1">
    <location>
        <position position="10"/>
    </location>
    <ligand>
        <name>Zn(2+)</name>
        <dbReference type="ChEBI" id="CHEBI:29105"/>
        <label>1</label>
    </ligand>
</feature>
<dbReference type="SUPFAM" id="SSF63992">
    <property type="entry name" value="Dipeptide transport protein"/>
    <property type="match status" value="1"/>
</dbReference>
<feature type="binding site" evidence="1">
    <location>
        <position position="8"/>
    </location>
    <ligand>
        <name>Zn(2+)</name>
        <dbReference type="ChEBI" id="CHEBI:29105"/>
        <label>2</label>
    </ligand>
</feature>
<feature type="binding site" evidence="1">
    <location>
        <position position="8"/>
    </location>
    <ligand>
        <name>Zn(2+)</name>
        <dbReference type="ChEBI" id="CHEBI:29105"/>
        <label>1</label>
    </ligand>
</feature>
<reference evidence="2 3" key="1">
    <citation type="submission" date="2017-08" db="EMBL/GenBank/DDBJ databases">
        <authorList>
            <person name="de Groot N.N."/>
        </authorList>
    </citation>
    <scope>NUCLEOTIDE SEQUENCE [LARGE SCALE GENOMIC DNA]</scope>
    <source>
        <strain evidence="2 3">JC228</strain>
    </source>
</reference>
<dbReference type="Gene3D" id="3.30.1360.130">
    <property type="entry name" value="Dipeptide transport protein"/>
    <property type="match status" value="1"/>
</dbReference>